<dbReference type="SUPFAM" id="SSF53756">
    <property type="entry name" value="UDP-Glycosyltransferase/glycogen phosphorylase"/>
    <property type="match status" value="1"/>
</dbReference>
<evidence type="ECO:0000259" key="1">
    <source>
        <dbReference type="Pfam" id="PF00534"/>
    </source>
</evidence>
<comment type="caution">
    <text evidence="3">The sequence shown here is derived from an EMBL/GenBank/DDBJ whole genome shotgun (WGS) entry which is preliminary data.</text>
</comment>
<dbReference type="InterPro" id="IPR001296">
    <property type="entry name" value="Glyco_trans_1"/>
</dbReference>
<reference evidence="3 4" key="1">
    <citation type="submission" date="2020-06" db="EMBL/GenBank/DDBJ databases">
        <title>Draft genome of Uliginosibacterium sp. IMCC34675.</title>
        <authorList>
            <person name="Song J."/>
        </authorList>
    </citation>
    <scope>NUCLEOTIDE SEQUENCE [LARGE SCALE GENOMIC DNA]</scope>
    <source>
        <strain evidence="3 4">IMCC34675</strain>
    </source>
</reference>
<evidence type="ECO:0000313" key="4">
    <source>
        <dbReference type="Proteomes" id="UP000778523"/>
    </source>
</evidence>
<feature type="domain" description="Glycosyltransferase subfamily 4-like N-terminal" evidence="2">
    <location>
        <begin position="24"/>
        <end position="199"/>
    </location>
</feature>
<dbReference type="Pfam" id="PF13439">
    <property type="entry name" value="Glyco_transf_4"/>
    <property type="match status" value="1"/>
</dbReference>
<proteinExistence type="predicted"/>
<evidence type="ECO:0000313" key="3">
    <source>
        <dbReference type="EMBL" id="NSL56119.1"/>
    </source>
</evidence>
<protein>
    <submittedName>
        <fullName evidence="3">Glycosyltransferase</fullName>
    </submittedName>
</protein>
<sequence length="388" mass="43708">MHQTLAGDGPSRRIGLLIDSLIGGGAERVVLNLAEGFRRQGHEVHIILAHDQIQHRVPDGVRLHALAPAGRLNPIRALEKLMLAWRLRRCVAEIEADGRRFDFFISNAEDADRISRLACLPHVYIRYRNSMVEYLRGKIGDKSGLKRLFRTLKWRIRFHLTYGGRDIITVSDALQRDIVDEVGVHPHSIRTIYNPFDFEAIRQLAREFQPPVDGPYIVYAARFSARKRQDLLLRAFCDSHACQSHKLVLIGDAYTEAEKNWREQIALQVASLGLQDKVLLPGFQTNPYPWIKHAALFAMSSDSEGLPTVLIESLILGTPVVSTDCPTGPSEILTGRLSPFLCARNDHLALAVRIDEALAHYPHVGDRELARFSAENSIRQYLAHCAEA</sequence>
<feature type="domain" description="Glycosyl transferase family 1" evidence="1">
    <location>
        <begin position="207"/>
        <end position="360"/>
    </location>
</feature>
<dbReference type="PANTHER" id="PTHR12526">
    <property type="entry name" value="GLYCOSYLTRANSFERASE"/>
    <property type="match status" value="1"/>
</dbReference>
<gene>
    <name evidence="3" type="ORF">HJ583_013855</name>
</gene>
<name>A0ABX2IH31_9RHOO</name>
<dbReference type="EMBL" id="JABCSC020000003">
    <property type="protein sequence ID" value="NSL56119.1"/>
    <property type="molecule type" value="Genomic_DNA"/>
</dbReference>
<dbReference type="Proteomes" id="UP000778523">
    <property type="component" value="Unassembled WGS sequence"/>
</dbReference>
<dbReference type="Gene3D" id="3.40.50.2000">
    <property type="entry name" value="Glycogen Phosphorylase B"/>
    <property type="match status" value="2"/>
</dbReference>
<dbReference type="InterPro" id="IPR028098">
    <property type="entry name" value="Glyco_trans_4-like_N"/>
</dbReference>
<dbReference type="PANTHER" id="PTHR12526:SF638">
    <property type="entry name" value="SPORE COAT PROTEIN SA"/>
    <property type="match status" value="1"/>
</dbReference>
<dbReference type="CDD" id="cd03811">
    <property type="entry name" value="GT4_GT28_WabH-like"/>
    <property type="match status" value="1"/>
</dbReference>
<evidence type="ECO:0000259" key="2">
    <source>
        <dbReference type="Pfam" id="PF13439"/>
    </source>
</evidence>
<dbReference type="Pfam" id="PF00534">
    <property type="entry name" value="Glycos_transf_1"/>
    <property type="match status" value="1"/>
</dbReference>
<keyword evidence="4" id="KW-1185">Reference proteome</keyword>
<accession>A0ABX2IH31</accession>
<organism evidence="3 4">
    <name type="scientific">Uliginosibacterium aquaticum</name>
    <dbReference type="NCBI Taxonomy" id="2731212"/>
    <lineage>
        <taxon>Bacteria</taxon>
        <taxon>Pseudomonadati</taxon>
        <taxon>Pseudomonadota</taxon>
        <taxon>Betaproteobacteria</taxon>
        <taxon>Rhodocyclales</taxon>
        <taxon>Zoogloeaceae</taxon>
        <taxon>Uliginosibacterium</taxon>
    </lineage>
</organism>